<dbReference type="AlphaFoldDB" id="M1DRY5"/>
<evidence type="ECO:0000313" key="3">
    <source>
        <dbReference type="Proteomes" id="UP000011115"/>
    </source>
</evidence>
<dbReference type="PaxDb" id="4113-PGSC0003DMT400093434"/>
<dbReference type="InParanoid" id="M1DRY5"/>
<dbReference type="EnsemblPlants" id="PGSC0003DMT400093434">
    <property type="protein sequence ID" value="PGSC0003DMT400093434"/>
    <property type="gene ID" value="PGSC0003DMG400043005"/>
</dbReference>
<accession>M1DRY5</accession>
<keyword evidence="3" id="KW-1185">Reference proteome</keyword>
<evidence type="ECO:0000256" key="1">
    <source>
        <dbReference type="SAM" id="Coils"/>
    </source>
</evidence>
<dbReference type="Proteomes" id="UP000011115">
    <property type="component" value="Unassembled WGS sequence"/>
</dbReference>
<dbReference type="OMA" id="CHGIPEC"/>
<organism evidence="2 3">
    <name type="scientific">Solanum tuberosum</name>
    <name type="common">Potato</name>
    <dbReference type="NCBI Taxonomy" id="4113"/>
    <lineage>
        <taxon>Eukaryota</taxon>
        <taxon>Viridiplantae</taxon>
        <taxon>Streptophyta</taxon>
        <taxon>Embryophyta</taxon>
        <taxon>Tracheophyta</taxon>
        <taxon>Spermatophyta</taxon>
        <taxon>Magnoliopsida</taxon>
        <taxon>eudicotyledons</taxon>
        <taxon>Gunneridae</taxon>
        <taxon>Pentapetalae</taxon>
        <taxon>asterids</taxon>
        <taxon>lamiids</taxon>
        <taxon>Solanales</taxon>
        <taxon>Solanaceae</taxon>
        <taxon>Solanoideae</taxon>
        <taxon>Solaneae</taxon>
        <taxon>Solanum</taxon>
    </lineage>
</organism>
<reference evidence="3" key="1">
    <citation type="journal article" date="2011" name="Nature">
        <title>Genome sequence and analysis of the tuber crop potato.</title>
        <authorList>
            <consortium name="The Potato Genome Sequencing Consortium"/>
        </authorList>
    </citation>
    <scope>NUCLEOTIDE SEQUENCE [LARGE SCALE GENOMIC DNA]</scope>
    <source>
        <strain evidence="3">cv. DM1-3 516 R44</strain>
    </source>
</reference>
<reference evidence="2" key="2">
    <citation type="submission" date="2015-06" db="UniProtKB">
        <authorList>
            <consortium name="EnsemblPlants"/>
        </authorList>
    </citation>
    <scope>IDENTIFICATION</scope>
    <source>
        <strain evidence="2">DM1-3 516 R44</strain>
    </source>
</reference>
<feature type="coiled-coil region" evidence="1">
    <location>
        <begin position="94"/>
        <end position="121"/>
    </location>
</feature>
<dbReference type="Gramene" id="PGSC0003DMT400093434">
    <property type="protein sequence ID" value="PGSC0003DMT400093434"/>
    <property type="gene ID" value="PGSC0003DMG400043005"/>
</dbReference>
<dbReference type="HOGENOM" id="CLU_029307_3_2_1"/>
<keyword evidence="1" id="KW-0175">Coiled coil</keyword>
<protein>
    <submittedName>
        <fullName evidence="2">Retrotransposon gag protein</fullName>
    </submittedName>
</protein>
<name>M1DRY5_SOLTU</name>
<evidence type="ECO:0000313" key="2">
    <source>
        <dbReference type="EnsemblPlants" id="PGSC0003DMT400093434"/>
    </source>
</evidence>
<proteinExistence type="predicted"/>
<sequence>MRFRDRILTFNHLDGELFHESWLRFKTLLTQCPTHEIPDLVLLECFYRSLNPSNRGLIDQLIPGGLERYSYETAAKFLDLLANTNKDTEKDLQLIALLGQMDNLTQKVEELEMMSKEKSKSILPIEQGRLMEIENRRIKDMLLTILQKLNEQDRVLEEIRENVALLNQISGSHSRSI</sequence>